<reference evidence="2 3" key="1">
    <citation type="submission" date="2019-11" db="EMBL/GenBank/DDBJ databases">
        <title>Caenimonas koreensis gen. nov., sp. nov., isolated from activated sludge.</title>
        <authorList>
            <person name="Seung H.R."/>
        </authorList>
    </citation>
    <scope>NUCLEOTIDE SEQUENCE [LARGE SCALE GENOMIC DNA]</scope>
    <source>
        <strain evidence="2 3">EMB320</strain>
    </source>
</reference>
<feature type="coiled-coil region" evidence="1">
    <location>
        <begin position="118"/>
        <end position="152"/>
    </location>
</feature>
<evidence type="ECO:0000256" key="1">
    <source>
        <dbReference type="SAM" id="Coils"/>
    </source>
</evidence>
<dbReference type="AlphaFoldDB" id="A0A844B6S7"/>
<keyword evidence="3" id="KW-1185">Reference proteome</keyword>
<organism evidence="2 3">
    <name type="scientific">Caenimonas koreensis DSM 17982</name>
    <dbReference type="NCBI Taxonomy" id="1121255"/>
    <lineage>
        <taxon>Bacteria</taxon>
        <taxon>Pseudomonadati</taxon>
        <taxon>Pseudomonadota</taxon>
        <taxon>Betaproteobacteria</taxon>
        <taxon>Burkholderiales</taxon>
        <taxon>Comamonadaceae</taxon>
        <taxon>Caenimonas</taxon>
    </lineage>
</organism>
<proteinExistence type="predicted"/>
<sequence>MPKPDDTAYDRPPFGDITADMNAVMLLIMKTAQKVELAFRRSELTQRYSIIENAAKQRKTEKEAADKRYSAAVASASMEITGGVIGLGGAGVSGLKLRSASKSSGEHTGALKQIEHLKDAKQTQAKAFKAKNRELDDQIDAADANRAQAARKVHTEDEATAFEAKGRDLDHRIDAADANRAQAARKVHTEDEAASFEAKGRDLDERIAASDANLNRAVSKLRVHDGVEGDLPSLQQRRMDSHAHDVQRAQVRGKAVERSELTEALDAKIADKKLLQSEASYFRRQRAQLGSEKDAHADVAGKQRASTSEVAYFDRQGAKLRSEKAAHADAAVKQRASTSEVAYFDRQGAKLRSEKADVAADDIRFEDKTNREIDRLKVTSEGGHSKADTFNASARNWTAGAQAGSALANGFGKQIAASYSQEAEYKDADAKFTNAETQQMTMRQESFKSGADNLAGAVASAIGTANAIESSRGEFAKSTASSWRA</sequence>
<dbReference type="Proteomes" id="UP000487350">
    <property type="component" value="Unassembled WGS sequence"/>
</dbReference>
<dbReference type="EMBL" id="WJBU01000006">
    <property type="protein sequence ID" value="MRD47086.1"/>
    <property type="molecule type" value="Genomic_DNA"/>
</dbReference>
<comment type="caution">
    <text evidence="2">The sequence shown here is derived from an EMBL/GenBank/DDBJ whole genome shotgun (WGS) entry which is preliminary data.</text>
</comment>
<dbReference type="RefSeq" id="WP_153584425.1">
    <property type="nucleotide sequence ID" value="NZ_WJBU01000006.1"/>
</dbReference>
<name>A0A844B6S7_9BURK</name>
<evidence type="ECO:0000313" key="2">
    <source>
        <dbReference type="EMBL" id="MRD47086.1"/>
    </source>
</evidence>
<evidence type="ECO:0000313" key="3">
    <source>
        <dbReference type="Proteomes" id="UP000487350"/>
    </source>
</evidence>
<accession>A0A844B6S7</accession>
<keyword evidence="1" id="KW-0175">Coiled coil</keyword>
<protein>
    <submittedName>
        <fullName evidence="2">Uncharacterized protein</fullName>
    </submittedName>
</protein>
<gene>
    <name evidence="2" type="ORF">GHT07_07335</name>
</gene>